<gene>
    <name evidence="1" type="ORF">UFOPK2366_01243</name>
</gene>
<organism evidence="1">
    <name type="scientific">freshwater metagenome</name>
    <dbReference type="NCBI Taxonomy" id="449393"/>
    <lineage>
        <taxon>unclassified sequences</taxon>
        <taxon>metagenomes</taxon>
        <taxon>ecological metagenomes</taxon>
    </lineage>
</organism>
<evidence type="ECO:0000313" key="1">
    <source>
        <dbReference type="EMBL" id="CAB4700432.1"/>
    </source>
</evidence>
<sequence>MSTTANTPELASTPGAAEQLSLLNTSAPVPLQFRLSEHTRVSGLAHVSALRAQLAAQAAARATTTAPERRSSRQIAA</sequence>
<dbReference type="AlphaFoldDB" id="A0A6J6PPJ5"/>
<reference evidence="1" key="1">
    <citation type="submission" date="2020-05" db="EMBL/GenBank/DDBJ databases">
        <authorList>
            <person name="Chiriac C."/>
            <person name="Salcher M."/>
            <person name="Ghai R."/>
            <person name="Kavagutti S V."/>
        </authorList>
    </citation>
    <scope>NUCLEOTIDE SEQUENCE</scope>
</reference>
<accession>A0A6J6PPJ5</accession>
<dbReference type="EMBL" id="CAEZXM010000236">
    <property type="protein sequence ID" value="CAB4700432.1"/>
    <property type="molecule type" value="Genomic_DNA"/>
</dbReference>
<name>A0A6J6PPJ5_9ZZZZ</name>
<proteinExistence type="predicted"/>
<protein>
    <submittedName>
        <fullName evidence="1">Unannotated protein</fullName>
    </submittedName>
</protein>